<gene>
    <name evidence="1" type="ORF">GGQ97_002340</name>
</gene>
<comment type="caution">
    <text evidence="1">The sequence shown here is derived from an EMBL/GenBank/DDBJ whole genome shotgun (WGS) entry which is preliminary data.</text>
</comment>
<evidence type="ECO:0000313" key="2">
    <source>
        <dbReference type="Proteomes" id="UP000558192"/>
    </source>
</evidence>
<accession>A0A7X6BHW4</accession>
<dbReference type="AlphaFoldDB" id="A0A7X6BHW4"/>
<proteinExistence type="predicted"/>
<organism evidence="1 2">
    <name type="scientific">Sphingomonas kaistensis</name>
    <dbReference type="NCBI Taxonomy" id="298708"/>
    <lineage>
        <taxon>Bacteria</taxon>
        <taxon>Pseudomonadati</taxon>
        <taxon>Pseudomonadota</taxon>
        <taxon>Alphaproteobacteria</taxon>
        <taxon>Sphingomonadales</taxon>
        <taxon>Sphingomonadaceae</taxon>
        <taxon>Sphingomonas</taxon>
    </lineage>
</organism>
<sequence>MNDMSSVIVPKSDQINADDLLAGPLTFTIREVQIRGGQEQPVNILLEGTDKAFRPCKSMSRVLVQAWGPDASKYAGRALTLYRDPTVKWAGMEVGGIRISHMSHIDAAQNMMLTATKGSRKPHRILPLQIEQKQTARQTPQEWLDGFTAKVAACTDLPALGVAEANAAKSLEKLAAEHPDLHQRAVDAVRIRGEELAV</sequence>
<reference evidence="1 2" key="1">
    <citation type="submission" date="2020-03" db="EMBL/GenBank/DDBJ databases">
        <title>Genomic Encyclopedia of Type Strains, Phase IV (KMG-IV): sequencing the most valuable type-strain genomes for metagenomic binning, comparative biology and taxonomic classification.</title>
        <authorList>
            <person name="Goeker M."/>
        </authorList>
    </citation>
    <scope>NUCLEOTIDE SEQUENCE [LARGE SCALE GENOMIC DNA]</scope>
    <source>
        <strain evidence="1 2">DSM 16846</strain>
    </source>
</reference>
<dbReference type="RefSeq" id="WP_168069833.1">
    <property type="nucleotide sequence ID" value="NZ_JAATJC010000001.1"/>
</dbReference>
<protein>
    <submittedName>
        <fullName evidence="1">Uncharacterized protein</fullName>
    </submittedName>
</protein>
<evidence type="ECO:0000313" key="1">
    <source>
        <dbReference type="EMBL" id="NJC06547.1"/>
    </source>
</evidence>
<dbReference type="Proteomes" id="UP000558192">
    <property type="component" value="Unassembled WGS sequence"/>
</dbReference>
<dbReference type="EMBL" id="JAATJC010000001">
    <property type="protein sequence ID" value="NJC06547.1"/>
    <property type="molecule type" value="Genomic_DNA"/>
</dbReference>
<keyword evidence="2" id="KW-1185">Reference proteome</keyword>
<name>A0A7X6BHW4_9SPHN</name>